<dbReference type="Proteomes" id="UP001320876">
    <property type="component" value="Unassembled WGS sequence"/>
</dbReference>
<sequence>MKTTFAAMGVAALGSIIPLSAQVTETRETTEVQEHADGSVTEKTTTTTTTFSPEARTKVVKYFEPHKSAQYGLPPAWVTKVRVKEMPATWRTKTIARGVVITEKERPYLVEAPSDLVGVLPAPPAEVRYYVAGGNVIAVDKSYKVVDSIQIPSVRIVVDE</sequence>
<evidence type="ECO:0008006" key="5">
    <source>
        <dbReference type="Google" id="ProtNLM"/>
    </source>
</evidence>
<dbReference type="Gene3D" id="3.10.450.160">
    <property type="entry name" value="inner membrane protein cigr"/>
    <property type="match status" value="1"/>
</dbReference>
<feature type="region of interest" description="Disordered" evidence="1">
    <location>
        <begin position="28"/>
        <end position="48"/>
    </location>
</feature>
<evidence type="ECO:0000313" key="3">
    <source>
        <dbReference type="EMBL" id="MCW1921752.1"/>
    </source>
</evidence>
<name>A0ABT3GDP4_9BACT</name>
<organism evidence="3 4">
    <name type="scientific">Luteolibacter arcticus</name>
    <dbReference type="NCBI Taxonomy" id="1581411"/>
    <lineage>
        <taxon>Bacteria</taxon>
        <taxon>Pseudomonadati</taxon>
        <taxon>Verrucomicrobiota</taxon>
        <taxon>Verrucomicrobiia</taxon>
        <taxon>Verrucomicrobiales</taxon>
        <taxon>Verrucomicrobiaceae</taxon>
        <taxon>Luteolibacter</taxon>
    </lineage>
</organism>
<protein>
    <recommendedName>
        <fullName evidence="5">RcnB family protein</fullName>
    </recommendedName>
</protein>
<proteinExistence type="predicted"/>
<gene>
    <name evidence="3" type="ORF">OKA05_04255</name>
</gene>
<keyword evidence="4" id="KW-1185">Reference proteome</keyword>
<feature type="chain" id="PRO_5047215561" description="RcnB family protein" evidence="2">
    <location>
        <begin position="22"/>
        <end position="160"/>
    </location>
</feature>
<evidence type="ECO:0000313" key="4">
    <source>
        <dbReference type="Proteomes" id="UP001320876"/>
    </source>
</evidence>
<dbReference type="RefSeq" id="WP_264485861.1">
    <property type="nucleotide sequence ID" value="NZ_JAPDDT010000001.1"/>
</dbReference>
<evidence type="ECO:0000256" key="1">
    <source>
        <dbReference type="SAM" id="MobiDB-lite"/>
    </source>
</evidence>
<comment type="caution">
    <text evidence="3">The sequence shown here is derived from an EMBL/GenBank/DDBJ whole genome shotgun (WGS) entry which is preliminary data.</text>
</comment>
<evidence type="ECO:0000256" key="2">
    <source>
        <dbReference type="SAM" id="SignalP"/>
    </source>
</evidence>
<dbReference type="EMBL" id="JAPDDT010000001">
    <property type="protein sequence ID" value="MCW1921752.1"/>
    <property type="molecule type" value="Genomic_DNA"/>
</dbReference>
<accession>A0ABT3GDP4</accession>
<feature type="signal peptide" evidence="2">
    <location>
        <begin position="1"/>
        <end position="21"/>
    </location>
</feature>
<feature type="compositionally biased region" description="Basic and acidic residues" evidence="1">
    <location>
        <begin position="28"/>
        <end position="37"/>
    </location>
</feature>
<keyword evidence="2" id="KW-0732">Signal</keyword>
<reference evidence="3 4" key="1">
    <citation type="submission" date="2022-10" db="EMBL/GenBank/DDBJ databases">
        <title>Luteolibacter arcticus strain CCTCC AB 2014275, whole genome shotgun sequencing project.</title>
        <authorList>
            <person name="Zhao G."/>
            <person name="Shen L."/>
        </authorList>
    </citation>
    <scope>NUCLEOTIDE SEQUENCE [LARGE SCALE GENOMIC DNA]</scope>
    <source>
        <strain evidence="3 4">CCTCC AB 2014275</strain>
    </source>
</reference>